<name>A0A4C1XK09_EUMVA</name>
<dbReference type="Proteomes" id="UP000299102">
    <property type="component" value="Unassembled WGS sequence"/>
</dbReference>
<evidence type="ECO:0000313" key="1">
    <source>
        <dbReference type="EMBL" id="GBP64266.1"/>
    </source>
</evidence>
<proteinExistence type="predicted"/>
<accession>A0A4C1XK09</accession>
<organism evidence="1 2">
    <name type="scientific">Eumeta variegata</name>
    <name type="common">Bagworm moth</name>
    <name type="synonym">Eumeta japonica</name>
    <dbReference type="NCBI Taxonomy" id="151549"/>
    <lineage>
        <taxon>Eukaryota</taxon>
        <taxon>Metazoa</taxon>
        <taxon>Ecdysozoa</taxon>
        <taxon>Arthropoda</taxon>
        <taxon>Hexapoda</taxon>
        <taxon>Insecta</taxon>
        <taxon>Pterygota</taxon>
        <taxon>Neoptera</taxon>
        <taxon>Endopterygota</taxon>
        <taxon>Lepidoptera</taxon>
        <taxon>Glossata</taxon>
        <taxon>Ditrysia</taxon>
        <taxon>Tineoidea</taxon>
        <taxon>Psychidae</taxon>
        <taxon>Oiketicinae</taxon>
        <taxon>Eumeta</taxon>
    </lineage>
</organism>
<gene>
    <name evidence="1" type="ORF">EVAR_45314_1</name>
</gene>
<reference evidence="1 2" key="1">
    <citation type="journal article" date="2019" name="Commun. Biol.">
        <title>The bagworm genome reveals a unique fibroin gene that provides high tensile strength.</title>
        <authorList>
            <person name="Kono N."/>
            <person name="Nakamura H."/>
            <person name="Ohtoshi R."/>
            <person name="Tomita M."/>
            <person name="Numata K."/>
            <person name="Arakawa K."/>
        </authorList>
    </citation>
    <scope>NUCLEOTIDE SEQUENCE [LARGE SCALE GENOMIC DNA]</scope>
</reference>
<sequence length="154" mass="17396">MIPDDWNEIKTVASEILVDVFGSENGNIVVPKKQRVSLKGQYIQYDFIESSLPHRCYGIPSRLQITPSVLCYTFPTPAYPVSALVYFPDSNLTHRCYAIPSRLHFTLSVLCYIFPTPAYLSSAVVYLSAIFSLQLKVCQRLSATMRSQRPEPKA</sequence>
<protein>
    <submittedName>
        <fullName evidence="1">Uncharacterized protein</fullName>
    </submittedName>
</protein>
<evidence type="ECO:0000313" key="2">
    <source>
        <dbReference type="Proteomes" id="UP000299102"/>
    </source>
</evidence>
<dbReference type="EMBL" id="BGZK01000893">
    <property type="protein sequence ID" value="GBP64266.1"/>
    <property type="molecule type" value="Genomic_DNA"/>
</dbReference>
<comment type="caution">
    <text evidence="1">The sequence shown here is derived from an EMBL/GenBank/DDBJ whole genome shotgun (WGS) entry which is preliminary data.</text>
</comment>
<dbReference type="AlphaFoldDB" id="A0A4C1XK09"/>
<keyword evidence="2" id="KW-1185">Reference proteome</keyword>